<protein>
    <submittedName>
        <fullName evidence="2">Uncharacterized protein</fullName>
    </submittedName>
</protein>
<evidence type="ECO:0000313" key="2">
    <source>
        <dbReference type="EMBL" id="PAA55096.1"/>
    </source>
</evidence>
<feature type="compositionally biased region" description="Low complexity" evidence="1">
    <location>
        <begin position="219"/>
        <end position="231"/>
    </location>
</feature>
<reference evidence="2 3" key="1">
    <citation type="submission" date="2017-06" db="EMBL/GenBank/DDBJ databases">
        <title>A platform for efficient transgenesis in Macrostomum lignano, a flatworm model organism for stem cell research.</title>
        <authorList>
            <person name="Berezikov E."/>
        </authorList>
    </citation>
    <scope>NUCLEOTIDE SEQUENCE [LARGE SCALE GENOMIC DNA]</scope>
    <source>
        <strain evidence="2">DV1</strain>
        <tissue evidence="2">Whole organism</tissue>
    </source>
</reference>
<evidence type="ECO:0000313" key="3">
    <source>
        <dbReference type="Proteomes" id="UP000215902"/>
    </source>
</evidence>
<dbReference type="AlphaFoldDB" id="A0A267E0Z1"/>
<proteinExistence type="predicted"/>
<name>A0A267E0Z1_9PLAT</name>
<feature type="region of interest" description="Disordered" evidence="1">
    <location>
        <begin position="206"/>
        <end position="231"/>
    </location>
</feature>
<evidence type="ECO:0000256" key="1">
    <source>
        <dbReference type="SAM" id="MobiDB-lite"/>
    </source>
</evidence>
<dbReference type="Proteomes" id="UP000215902">
    <property type="component" value="Unassembled WGS sequence"/>
</dbReference>
<accession>A0A267E0Z1</accession>
<feature type="compositionally biased region" description="Polar residues" evidence="1">
    <location>
        <begin position="158"/>
        <end position="171"/>
    </location>
</feature>
<keyword evidence="3" id="KW-1185">Reference proteome</keyword>
<comment type="caution">
    <text evidence="2">The sequence shown here is derived from an EMBL/GenBank/DDBJ whole genome shotgun (WGS) entry which is preliminary data.</text>
</comment>
<feature type="region of interest" description="Disordered" evidence="1">
    <location>
        <begin position="132"/>
        <end position="189"/>
    </location>
</feature>
<dbReference type="EMBL" id="NIVC01002811">
    <property type="protein sequence ID" value="PAA55096.1"/>
    <property type="molecule type" value="Genomic_DNA"/>
</dbReference>
<sequence>MNNRSEEQTETLLDKCGDLLIAQSQQLQQMLQQQRQSSEAASSAAGLSRKLCSALLILELHSNYSGRLFDLLKSELLTALNLELNTLRNIDVSSLDYREATRLLKDLCLRSKAMSHDVIKGSRDLLKAFKTVQRSDKRPRSSSALSRVRDLAMAPSKCRSNSQSGRQTATASRRDATGTSKADRPMAQKPMMVKSFALFGLKKSLTDRPPKQLPPLPPATASTPVPAASSPEAKGIQVSHSAQSGEESLVPFAKVVETVAATACRRRLRVQGSSASTAKQFPKLHATRSAADSTATPSAASAAVSVIAAEIG</sequence>
<organism evidence="2 3">
    <name type="scientific">Macrostomum lignano</name>
    <dbReference type="NCBI Taxonomy" id="282301"/>
    <lineage>
        <taxon>Eukaryota</taxon>
        <taxon>Metazoa</taxon>
        <taxon>Spiralia</taxon>
        <taxon>Lophotrochozoa</taxon>
        <taxon>Platyhelminthes</taxon>
        <taxon>Rhabditophora</taxon>
        <taxon>Macrostomorpha</taxon>
        <taxon>Macrostomida</taxon>
        <taxon>Macrostomidae</taxon>
        <taxon>Macrostomum</taxon>
    </lineage>
</organism>
<gene>
    <name evidence="2" type="ORF">BOX15_Mlig014620g1</name>
</gene>
<feature type="compositionally biased region" description="Basic and acidic residues" evidence="1">
    <location>
        <begin position="172"/>
        <end position="186"/>
    </location>
</feature>